<reference evidence="2" key="1">
    <citation type="submission" date="2015-12" db="EMBL/GenBank/DDBJ databases">
        <title>Update maize B73 reference genome by single molecule sequencing technologies.</title>
        <authorList>
            <consortium name="Maize Genome Sequencing Project"/>
            <person name="Ware D."/>
        </authorList>
    </citation>
    <scope>NUCLEOTIDE SEQUENCE [LARGE SCALE GENOMIC DNA]</scope>
    <source>
        <tissue evidence="2">Seedling</tissue>
    </source>
</reference>
<dbReference type="EMBL" id="CM007650">
    <property type="protein sequence ID" value="ONM53722.1"/>
    <property type="molecule type" value="Genomic_DNA"/>
</dbReference>
<feature type="region of interest" description="Disordered" evidence="1">
    <location>
        <begin position="38"/>
        <end position="114"/>
    </location>
</feature>
<dbReference type="AlphaFoldDB" id="A0A1D6I0B6"/>
<protein>
    <submittedName>
        <fullName evidence="2">Uncharacterized protein</fullName>
    </submittedName>
</protein>
<dbReference type="InParanoid" id="A0A1D6I0B6"/>
<feature type="compositionally biased region" description="Basic and acidic residues" evidence="1">
    <location>
        <begin position="105"/>
        <end position="114"/>
    </location>
</feature>
<feature type="compositionally biased region" description="Basic and acidic residues" evidence="1">
    <location>
        <begin position="43"/>
        <end position="60"/>
    </location>
</feature>
<evidence type="ECO:0000313" key="2">
    <source>
        <dbReference type="EMBL" id="ONM53722.1"/>
    </source>
</evidence>
<evidence type="ECO:0000256" key="1">
    <source>
        <dbReference type="SAM" id="MobiDB-lite"/>
    </source>
</evidence>
<name>A0A1D6I0B6_MAIZE</name>
<gene>
    <name evidence="2" type="ORF">ZEAMMB73_Zm00001d019776</name>
</gene>
<accession>A0A1D6I0B6</accession>
<proteinExistence type="predicted"/>
<organism evidence="2">
    <name type="scientific">Zea mays</name>
    <name type="common">Maize</name>
    <dbReference type="NCBI Taxonomy" id="4577"/>
    <lineage>
        <taxon>Eukaryota</taxon>
        <taxon>Viridiplantae</taxon>
        <taxon>Streptophyta</taxon>
        <taxon>Embryophyta</taxon>
        <taxon>Tracheophyta</taxon>
        <taxon>Spermatophyta</taxon>
        <taxon>Magnoliopsida</taxon>
        <taxon>Liliopsida</taxon>
        <taxon>Poales</taxon>
        <taxon>Poaceae</taxon>
        <taxon>PACMAD clade</taxon>
        <taxon>Panicoideae</taxon>
        <taxon>Andropogonodae</taxon>
        <taxon>Andropogoneae</taxon>
        <taxon>Tripsacinae</taxon>
        <taxon>Zea</taxon>
    </lineage>
</organism>
<feature type="region of interest" description="Disordered" evidence="1">
    <location>
        <begin position="1"/>
        <end position="25"/>
    </location>
</feature>
<sequence length="114" mass="12398">MAKKMGRPPVRSLAPGSRARGSWRPSWGWTRALVGRCVGGNPGRHEGATGEELGWERDEGGDPSWGRGDQRARHGRDSELWSALGTMSSGRDQGDGRRQRSATACREKRLAVGT</sequence>
<feature type="compositionally biased region" description="Basic and acidic residues" evidence="1">
    <location>
        <begin position="68"/>
        <end position="79"/>
    </location>
</feature>